<dbReference type="OrthoDB" id="2124888at2759"/>
<dbReference type="AlphaFoldDB" id="A0A2T9ZCK9"/>
<dbReference type="GO" id="GO:0005783">
    <property type="term" value="C:endoplasmic reticulum"/>
    <property type="evidence" value="ECO:0007669"/>
    <property type="project" value="TreeGrafter"/>
</dbReference>
<proteinExistence type="predicted"/>
<feature type="non-terminal residue" evidence="2">
    <location>
        <position position="1"/>
    </location>
</feature>
<accession>A0A2T9ZCK9</accession>
<feature type="transmembrane region" description="Helical" evidence="1">
    <location>
        <begin position="62"/>
        <end position="80"/>
    </location>
</feature>
<keyword evidence="1" id="KW-0472">Membrane</keyword>
<name>A0A2T9ZCK9_9FUNG</name>
<feature type="transmembrane region" description="Helical" evidence="1">
    <location>
        <begin position="30"/>
        <end position="50"/>
    </location>
</feature>
<dbReference type="GO" id="GO:0016020">
    <property type="term" value="C:membrane"/>
    <property type="evidence" value="ECO:0007669"/>
    <property type="project" value="GOC"/>
</dbReference>
<dbReference type="PANTHER" id="PTHR28026">
    <property type="entry name" value="DUF962 DOMAIN PROTEIN (AFU_ORTHOLOGUE AFUA_8G05310)"/>
    <property type="match status" value="1"/>
</dbReference>
<feature type="transmembrane region" description="Helical" evidence="1">
    <location>
        <begin position="112"/>
        <end position="132"/>
    </location>
</feature>
<dbReference type="EMBL" id="MBFS01000509">
    <property type="protein sequence ID" value="PVV02326.1"/>
    <property type="molecule type" value="Genomic_DNA"/>
</dbReference>
<sequence>IFKNFSFLVSSYCLSYKYHSHPINVLQHQIFVPLIVWSSLGFLSLTPSFFSFPIPEMFKNVVFPNWALAMYLIYSVYYFILDAPVSLLYAPIQGFMLVTSSYVAHYVAYGKLILGIVYILSWVIQVNGHYVYEKRAPALLDNLPQAFIMAPFFVFLEGLFSLGFKKEFHDTVEKEIKIKVDAFHKSKKQ</sequence>
<keyword evidence="1" id="KW-1133">Transmembrane helix</keyword>
<dbReference type="GO" id="GO:0046521">
    <property type="term" value="P:sphingoid catabolic process"/>
    <property type="evidence" value="ECO:0007669"/>
    <property type="project" value="TreeGrafter"/>
</dbReference>
<dbReference type="Pfam" id="PF06127">
    <property type="entry name" value="Mpo1-like"/>
    <property type="match status" value="1"/>
</dbReference>
<organism evidence="2 3">
    <name type="scientific">Smittium megazygosporum</name>
    <dbReference type="NCBI Taxonomy" id="133381"/>
    <lineage>
        <taxon>Eukaryota</taxon>
        <taxon>Fungi</taxon>
        <taxon>Fungi incertae sedis</taxon>
        <taxon>Zoopagomycota</taxon>
        <taxon>Kickxellomycotina</taxon>
        <taxon>Harpellomycetes</taxon>
        <taxon>Harpellales</taxon>
        <taxon>Legeriomycetaceae</taxon>
        <taxon>Smittium</taxon>
    </lineage>
</organism>
<dbReference type="PANTHER" id="PTHR28026:SF9">
    <property type="entry name" value="2-HYDROXY-PALMITIC ACID DIOXYGENASE MPO1"/>
    <property type="match status" value="1"/>
</dbReference>
<evidence type="ECO:0000256" key="1">
    <source>
        <dbReference type="SAM" id="Phobius"/>
    </source>
</evidence>
<feature type="transmembrane region" description="Helical" evidence="1">
    <location>
        <begin position="144"/>
        <end position="164"/>
    </location>
</feature>
<reference evidence="2 3" key="1">
    <citation type="journal article" date="2018" name="MBio">
        <title>Comparative Genomics Reveals the Core Gene Toolbox for the Fungus-Insect Symbiosis.</title>
        <authorList>
            <person name="Wang Y."/>
            <person name="Stata M."/>
            <person name="Wang W."/>
            <person name="Stajich J.E."/>
            <person name="White M.M."/>
            <person name="Moncalvo J.M."/>
        </authorList>
    </citation>
    <scope>NUCLEOTIDE SEQUENCE [LARGE SCALE GENOMIC DNA]</scope>
    <source>
        <strain evidence="2 3">SC-DP-2</strain>
    </source>
</reference>
<comment type="caution">
    <text evidence="2">The sequence shown here is derived from an EMBL/GenBank/DDBJ whole genome shotgun (WGS) entry which is preliminary data.</text>
</comment>
<keyword evidence="1" id="KW-0812">Transmembrane</keyword>
<protein>
    <submittedName>
        <fullName evidence="2">Uncharacterized protein</fullName>
    </submittedName>
</protein>
<dbReference type="InterPro" id="IPR009305">
    <property type="entry name" value="Mpo1-like"/>
</dbReference>
<evidence type="ECO:0000313" key="2">
    <source>
        <dbReference type="EMBL" id="PVV02326.1"/>
    </source>
</evidence>
<gene>
    <name evidence="2" type="ORF">BB560_003225</name>
</gene>
<keyword evidence="3" id="KW-1185">Reference proteome</keyword>
<dbReference type="Proteomes" id="UP000245609">
    <property type="component" value="Unassembled WGS sequence"/>
</dbReference>
<evidence type="ECO:0000313" key="3">
    <source>
        <dbReference type="Proteomes" id="UP000245609"/>
    </source>
</evidence>